<dbReference type="Proteomes" id="UP000625735">
    <property type="component" value="Unassembled WGS sequence"/>
</dbReference>
<dbReference type="EMBL" id="BMFG01000002">
    <property type="protein sequence ID" value="GGD17231.1"/>
    <property type="molecule type" value="Genomic_DNA"/>
</dbReference>
<accession>A0A916XWC5</accession>
<reference evidence="3" key="2">
    <citation type="submission" date="2020-09" db="EMBL/GenBank/DDBJ databases">
        <authorList>
            <person name="Sun Q."/>
            <person name="Zhou Y."/>
        </authorList>
    </citation>
    <scope>NUCLEOTIDE SEQUENCE</scope>
    <source>
        <strain evidence="3">CGMCC 1.12506</strain>
    </source>
</reference>
<evidence type="ECO:0000313" key="4">
    <source>
        <dbReference type="Proteomes" id="UP000625735"/>
    </source>
</evidence>
<keyword evidence="1" id="KW-1133">Transmembrane helix</keyword>
<evidence type="ECO:0000256" key="2">
    <source>
        <dbReference type="SAM" id="SignalP"/>
    </source>
</evidence>
<comment type="caution">
    <text evidence="3">The sequence shown here is derived from an EMBL/GenBank/DDBJ whole genome shotgun (WGS) entry which is preliminary data.</text>
</comment>
<sequence>MQHWLTFVKQKMKIKLYIFFLLFSTFVFAQQKRVTTSVDSTKVKIGAQINLTLKTTVDTLSKVIFPEGNLFGGLEVLESYPTDTIKEDFKYHLIKKYGLTQWDSGVYVLPRMEIKINDKAHFSDSLLLEFVPVVVDTLKQHMYDIKDIADADGTGGYWWLYLLGILVVGGLTYLIYYFIKKNQKPKEEEVVFATPIEKATAHLKKLEQQHLIERGEVKIYYSELTDIARTYIEETIDIPAMESTTAELIDSFKKAIIRKKLSLTEDTISNLEKVLKQADLVKFAKSKPLEFEIAEDRTKIEKTIFKIHQSLPDIVEEEDEFDDSKSIQERLAKKKRKQKIVLASFVSVFLLFAVFIFFVATKGIDFVKDSIIGHPTKELLNGEWVTSEYGDPPIRIETPKVLERMDASNLIPAEAKSRIKQMNMFGYGSMTDQFYTMVMTTSFKDTVAIDLEKVLEGNLKTWETMGAQNILVKQEVYNTPGVVQGLKAYGTFTMLDPIKKKSNKLYYVIVLFKQNNGLQQIVVSKLEEDEIASEIIDRIINSIELGKAL</sequence>
<feature type="signal peptide" evidence="2">
    <location>
        <begin position="1"/>
        <end position="29"/>
    </location>
</feature>
<evidence type="ECO:0000313" key="3">
    <source>
        <dbReference type="EMBL" id="GGD17231.1"/>
    </source>
</evidence>
<dbReference type="AlphaFoldDB" id="A0A916XWC5"/>
<keyword evidence="1" id="KW-0472">Membrane</keyword>
<proteinExistence type="predicted"/>
<reference evidence="3" key="1">
    <citation type="journal article" date="2014" name="Int. J. Syst. Evol. Microbiol.">
        <title>Complete genome sequence of Corynebacterium casei LMG S-19264T (=DSM 44701T), isolated from a smear-ripened cheese.</title>
        <authorList>
            <consortium name="US DOE Joint Genome Institute (JGI-PGF)"/>
            <person name="Walter F."/>
            <person name="Albersmeier A."/>
            <person name="Kalinowski J."/>
            <person name="Ruckert C."/>
        </authorList>
    </citation>
    <scope>NUCLEOTIDE SEQUENCE</scope>
    <source>
        <strain evidence="3">CGMCC 1.12506</strain>
    </source>
</reference>
<name>A0A916XWC5_9FLAO</name>
<keyword evidence="4" id="KW-1185">Reference proteome</keyword>
<evidence type="ECO:0000256" key="1">
    <source>
        <dbReference type="SAM" id="Phobius"/>
    </source>
</evidence>
<protein>
    <recommendedName>
        <fullName evidence="5">Oxygen tolerance</fullName>
    </recommendedName>
</protein>
<keyword evidence="2" id="KW-0732">Signal</keyword>
<organism evidence="3 4">
    <name type="scientific">Flavobacterium orientale</name>
    <dbReference type="NCBI Taxonomy" id="1756020"/>
    <lineage>
        <taxon>Bacteria</taxon>
        <taxon>Pseudomonadati</taxon>
        <taxon>Bacteroidota</taxon>
        <taxon>Flavobacteriia</taxon>
        <taxon>Flavobacteriales</taxon>
        <taxon>Flavobacteriaceae</taxon>
        <taxon>Flavobacterium</taxon>
    </lineage>
</organism>
<feature type="transmembrane region" description="Helical" evidence="1">
    <location>
        <begin position="158"/>
        <end position="179"/>
    </location>
</feature>
<gene>
    <name evidence="3" type="ORF">GCM10011343_05000</name>
</gene>
<keyword evidence="1" id="KW-0812">Transmembrane</keyword>
<feature type="chain" id="PRO_5037460904" description="Oxygen tolerance" evidence="2">
    <location>
        <begin position="30"/>
        <end position="549"/>
    </location>
</feature>
<feature type="transmembrane region" description="Helical" evidence="1">
    <location>
        <begin position="340"/>
        <end position="360"/>
    </location>
</feature>
<evidence type="ECO:0008006" key="5">
    <source>
        <dbReference type="Google" id="ProtNLM"/>
    </source>
</evidence>